<proteinExistence type="predicted"/>
<name>A0AAE8MVA1_9PEZI</name>
<gene>
    <name evidence="2" type="ORF">DNG_03424</name>
</gene>
<feature type="region of interest" description="Disordered" evidence="1">
    <location>
        <begin position="198"/>
        <end position="264"/>
    </location>
</feature>
<evidence type="ECO:0000313" key="3">
    <source>
        <dbReference type="Proteomes" id="UP001187682"/>
    </source>
</evidence>
<reference evidence="2" key="1">
    <citation type="submission" date="2018-03" db="EMBL/GenBank/DDBJ databases">
        <authorList>
            <person name="Guldener U."/>
        </authorList>
    </citation>
    <scope>NUCLEOTIDE SEQUENCE</scope>
</reference>
<feature type="region of interest" description="Disordered" evidence="1">
    <location>
        <begin position="123"/>
        <end position="153"/>
    </location>
</feature>
<dbReference type="EMBL" id="ONZQ02000004">
    <property type="protein sequence ID" value="SPO00676.1"/>
    <property type="molecule type" value="Genomic_DNA"/>
</dbReference>
<protein>
    <recommendedName>
        <fullName evidence="4">Myb-like domain-containing protein</fullName>
    </recommendedName>
</protein>
<accession>A0AAE8MVA1</accession>
<organism evidence="2 3">
    <name type="scientific">Cephalotrichum gorgonifer</name>
    <dbReference type="NCBI Taxonomy" id="2041049"/>
    <lineage>
        <taxon>Eukaryota</taxon>
        <taxon>Fungi</taxon>
        <taxon>Dikarya</taxon>
        <taxon>Ascomycota</taxon>
        <taxon>Pezizomycotina</taxon>
        <taxon>Sordariomycetes</taxon>
        <taxon>Hypocreomycetidae</taxon>
        <taxon>Microascales</taxon>
        <taxon>Microascaceae</taxon>
        <taxon>Cephalotrichum</taxon>
    </lineage>
</organism>
<evidence type="ECO:0008006" key="4">
    <source>
        <dbReference type="Google" id="ProtNLM"/>
    </source>
</evidence>
<feature type="region of interest" description="Disordered" evidence="1">
    <location>
        <begin position="70"/>
        <end position="95"/>
    </location>
</feature>
<feature type="compositionally biased region" description="Polar residues" evidence="1">
    <location>
        <begin position="129"/>
        <end position="144"/>
    </location>
</feature>
<feature type="compositionally biased region" description="Basic and acidic residues" evidence="1">
    <location>
        <begin position="74"/>
        <end position="83"/>
    </location>
</feature>
<feature type="compositionally biased region" description="Low complexity" evidence="1">
    <location>
        <begin position="236"/>
        <end position="254"/>
    </location>
</feature>
<sequence>MSLPKIITLETSPSKSTISFDVLEPSKVVVESQLNANRNVTASTSAMTITTEPIEGAAVPSLVYDASSSGVTSEDSRIIESGHDTTTSSGLSHSDDAEDCRKIITVRPCGHRVQGRARTIIAQDKAEESSPTADTEDSIVQHSHSGVRGRRANRWTDSQDALLLSMKEGGETWMAIATALGRGKRDVQRRFRKVKANCEEETDKNMPHLKKNSRAGGKSWSPKMPNKKQSRAMGKSTPSSQSSSQSESTDSSPDPGSTESEGEQQLYLQEQIRENLYPPYLSLEADDHFTKRDCAVLATVDSKMRRGKWLEMQANFFNATGKMVPLSVFRDKCEAAEAEERDRIREAKIKFWKAGLDLSEQLDPNTPGQFEQYA</sequence>
<dbReference type="AlphaFoldDB" id="A0AAE8MVA1"/>
<evidence type="ECO:0000256" key="1">
    <source>
        <dbReference type="SAM" id="MobiDB-lite"/>
    </source>
</evidence>
<evidence type="ECO:0000313" key="2">
    <source>
        <dbReference type="EMBL" id="SPO00676.1"/>
    </source>
</evidence>
<dbReference type="Proteomes" id="UP001187682">
    <property type="component" value="Unassembled WGS sequence"/>
</dbReference>
<comment type="caution">
    <text evidence="2">The sequence shown here is derived from an EMBL/GenBank/DDBJ whole genome shotgun (WGS) entry which is preliminary data.</text>
</comment>
<keyword evidence="3" id="KW-1185">Reference proteome</keyword>